<gene>
    <name evidence="1" type="ORF">Acr_24g0012310</name>
</gene>
<accession>A0A7J0GWD3</accession>
<proteinExistence type="predicted"/>
<protein>
    <submittedName>
        <fullName evidence="1">Uncharacterized protein</fullName>
    </submittedName>
</protein>
<dbReference type="EMBL" id="BJWL01000024">
    <property type="protein sequence ID" value="GFZ15041.1"/>
    <property type="molecule type" value="Genomic_DNA"/>
</dbReference>
<reference evidence="1 2" key="1">
    <citation type="submission" date="2019-07" db="EMBL/GenBank/DDBJ databases">
        <title>De Novo Assembly of kiwifruit Actinidia rufa.</title>
        <authorList>
            <person name="Sugita-Konishi S."/>
            <person name="Sato K."/>
            <person name="Mori E."/>
            <person name="Abe Y."/>
            <person name="Kisaki G."/>
            <person name="Hamano K."/>
            <person name="Suezawa K."/>
            <person name="Otani M."/>
            <person name="Fukuda T."/>
            <person name="Manabe T."/>
            <person name="Gomi K."/>
            <person name="Tabuchi M."/>
            <person name="Akimitsu K."/>
            <person name="Kataoka I."/>
        </authorList>
    </citation>
    <scope>NUCLEOTIDE SEQUENCE [LARGE SCALE GENOMIC DNA]</scope>
    <source>
        <strain evidence="2">cv. Fuchu</strain>
    </source>
</reference>
<comment type="caution">
    <text evidence="1">The sequence shown here is derived from an EMBL/GenBank/DDBJ whole genome shotgun (WGS) entry which is preliminary data.</text>
</comment>
<sequence length="77" mass="8448">MEYEEMAKKCPSGGTIAAKGRVLILEQGRRGYTDEVLESPMSIYSFMLSAAFDSLGAEIQSPSLGAEAIWFGMCQKY</sequence>
<organism evidence="1 2">
    <name type="scientific">Actinidia rufa</name>
    <dbReference type="NCBI Taxonomy" id="165716"/>
    <lineage>
        <taxon>Eukaryota</taxon>
        <taxon>Viridiplantae</taxon>
        <taxon>Streptophyta</taxon>
        <taxon>Embryophyta</taxon>
        <taxon>Tracheophyta</taxon>
        <taxon>Spermatophyta</taxon>
        <taxon>Magnoliopsida</taxon>
        <taxon>eudicotyledons</taxon>
        <taxon>Gunneridae</taxon>
        <taxon>Pentapetalae</taxon>
        <taxon>asterids</taxon>
        <taxon>Ericales</taxon>
        <taxon>Actinidiaceae</taxon>
        <taxon>Actinidia</taxon>
    </lineage>
</organism>
<evidence type="ECO:0000313" key="1">
    <source>
        <dbReference type="EMBL" id="GFZ15041.1"/>
    </source>
</evidence>
<name>A0A7J0GWD3_9ERIC</name>
<dbReference type="Proteomes" id="UP000585474">
    <property type="component" value="Unassembled WGS sequence"/>
</dbReference>
<keyword evidence="2" id="KW-1185">Reference proteome</keyword>
<dbReference type="AlphaFoldDB" id="A0A7J0GWD3"/>
<evidence type="ECO:0000313" key="2">
    <source>
        <dbReference type="Proteomes" id="UP000585474"/>
    </source>
</evidence>